<proteinExistence type="predicted"/>
<evidence type="ECO:0000313" key="1">
    <source>
        <dbReference type="EMBL" id="KNH17963.1"/>
    </source>
</evidence>
<sequence length="167" mass="18530">MAGASFAQDDARFLQGKVIQGPFKTSVVDNGELSFLDTGDAEFPISLILETAEADKSKAKSLVDKYDVAGSDPKIESLFFYPVQGKKNVLVLVSWELTSRGIGTYGTLYQVYSYEKGSKNQLVTNKLIRFDKHLSGIDGYQEGEEEHFAYKDAASIKSYIKKNINVH</sequence>
<gene>
    <name evidence="1" type="ORF">ACS77_27450</name>
</gene>
<organism evidence="1 2">
    <name type="scientific">Pseudomonas syringae</name>
    <dbReference type="NCBI Taxonomy" id="317"/>
    <lineage>
        <taxon>Bacteria</taxon>
        <taxon>Pseudomonadati</taxon>
        <taxon>Pseudomonadota</taxon>
        <taxon>Gammaproteobacteria</taxon>
        <taxon>Pseudomonadales</taxon>
        <taxon>Pseudomonadaceae</taxon>
        <taxon>Pseudomonas</taxon>
    </lineage>
</organism>
<dbReference type="EMBL" id="LFQK01000073">
    <property type="protein sequence ID" value="KNH17963.1"/>
    <property type="molecule type" value="Genomic_DNA"/>
</dbReference>
<evidence type="ECO:0000313" key="2">
    <source>
        <dbReference type="Proteomes" id="UP000036955"/>
    </source>
</evidence>
<accession>A0A0L1LNU9</accession>
<dbReference type="Proteomes" id="UP000036955">
    <property type="component" value="Unassembled WGS sequence"/>
</dbReference>
<reference evidence="1 2" key="1">
    <citation type="submission" date="2015-06" db="EMBL/GenBank/DDBJ databases">
        <authorList>
            <person name="Hoefler B.C."/>
            <person name="Straight P.D."/>
        </authorList>
    </citation>
    <scope>NUCLEOTIDE SEQUENCE [LARGE SCALE GENOMIC DNA]</scope>
    <source>
        <strain evidence="1 2">Riq4</strain>
    </source>
</reference>
<name>A0A0L1LNU9_PSESX</name>
<comment type="caution">
    <text evidence="1">The sequence shown here is derived from an EMBL/GenBank/DDBJ whole genome shotgun (WGS) entry which is preliminary data.</text>
</comment>
<dbReference type="AlphaFoldDB" id="A0A0L1LNU9"/>
<dbReference type="PATRIC" id="fig|317.197.peg.5665"/>
<protein>
    <submittedName>
        <fullName evidence="1">Uncharacterized protein</fullName>
    </submittedName>
</protein>